<protein>
    <submittedName>
        <fullName evidence="2">Sec2p domain-containing protein</fullName>
    </submittedName>
</protein>
<dbReference type="WBParaSite" id="HCON_00005580-00001">
    <property type="protein sequence ID" value="HCON_00005580-00001"/>
    <property type="gene ID" value="HCON_00005580"/>
</dbReference>
<keyword evidence="1" id="KW-1185">Reference proteome</keyword>
<reference evidence="2" key="1">
    <citation type="submission" date="2020-12" db="UniProtKB">
        <authorList>
            <consortium name="WormBaseParasite"/>
        </authorList>
    </citation>
    <scope>IDENTIFICATION</scope>
    <source>
        <strain evidence="2">MHco3</strain>
    </source>
</reference>
<dbReference type="AlphaFoldDB" id="A0A7I4XUD0"/>
<evidence type="ECO:0000313" key="1">
    <source>
        <dbReference type="Proteomes" id="UP000025227"/>
    </source>
</evidence>
<evidence type="ECO:0000313" key="2">
    <source>
        <dbReference type="WBParaSite" id="HCON_00005580-00001"/>
    </source>
</evidence>
<organism evidence="1 2">
    <name type="scientific">Haemonchus contortus</name>
    <name type="common">Barber pole worm</name>
    <dbReference type="NCBI Taxonomy" id="6289"/>
    <lineage>
        <taxon>Eukaryota</taxon>
        <taxon>Metazoa</taxon>
        <taxon>Ecdysozoa</taxon>
        <taxon>Nematoda</taxon>
        <taxon>Chromadorea</taxon>
        <taxon>Rhabditida</taxon>
        <taxon>Rhabditina</taxon>
        <taxon>Rhabditomorpha</taxon>
        <taxon>Strongyloidea</taxon>
        <taxon>Trichostrongylidae</taxon>
        <taxon>Haemonchus</taxon>
    </lineage>
</organism>
<accession>A0A7I4XUD0</accession>
<name>A0A7I4XUD0_HAECO</name>
<dbReference type="Proteomes" id="UP000025227">
    <property type="component" value="Unplaced"/>
</dbReference>
<sequence length="146" mass="16600">MPSVNENENMEYLRKGRTAIEATRAKVQALKECVNESVEKLNIAFETLAEEQKEAELQYFEDQLQVAGENTNQADQFCANLTGRRAEIEQLMADLQPGRNEERSNVQERSYHSTPAVPALTPLIPTYLPRLEIPKFAGRKAGWDNF</sequence>
<proteinExistence type="predicted"/>